<comment type="caution">
    <text evidence="1">The sequence shown here is derived from an EMBL/GenBank/DDBJ whole genome shotgun (WGS) entry which is preliminary data.</text>
</comment>
<feature type="non-terminal residue" evidence="1">
    <location>
        <position position="1"/>
    </location>
</feature>
<keyword evidence="2" id="KW-1185">Reference proteome</keyword>
<sequence length="735" mass="85579">RPWDHFRALTTDIEEIVPKHVLTLIHDCQSYAVHWPRPFALGALARNWDPLGSSLDDMEDHLLALTPPVNGSYVSSRSLLNGWVMAPNLDSIERMEKAVININNQRSGPHQRIAYVFLILRYCLLLDKVFQVPNNTQLILMIHQWCDASQNIDYRNFHYFLWRYLHASDDPPHVLDTQKYVTKGIKREFAKECLFYAWQRTKPVIPLNHCSKLFDFEPLDVFCERMDSNSQNSDFYAYLSLMIKSLFHWSEGRYSESLSNLATVTEALSSTIFSKSDRVELTRALIVSLTKITRDSKEHDMALVDEFLDLAAEKIYKTTGCPLLIALIWTFTSCPQKSRDIKNSFLEIKSMSSILQQIRQITESPYFMYSQRSLDGLSNLAYKLDSINPVSVGEKNFVLDNKLIDQLAPNNIAHQIHNQTIPMTPELLREVTDIKVLEALAMNKIEAAVMLTVKEYHQQREISSEVLEKVLERINPISNQDLFKQLKEAVPLKSEAAVLVFATEIEFRLKSNFDVWKHGKYFEAIDLNLKLYRMLLDEEYHLEKEPLQRFLKDVRNFIQYFTEKSTQMRLGENILDFVENECVIIGQTYNDYSLAVVFWEVMFFGNYFQYQRRADDLFMEHKAIQNHWNIKRVLNKANKLEDEEIFRRILETCLRHDVEVEQKTQAFEGLLKHQCKRGYMKRTLATLQSAMDLGIPIGDDIKNIINKTHTEFKASESRGVMAAFKDLWKGGTSSK</sequence>
<proteinExistence type="predicted"/>
<dbReference type="Proteomes" id="UP000318571">
    <property type="component" value="Chromosome 4"/>
</dbReference>
<feature type="non-terminal residue" evidence="1">
    <location>
        <position position="735"/>
    </location>
</feature>
<gene>
    <name evidence="1" type="ORF">TCAL_02279</name>
</gene>
<dbReference type="EMBL" id="VCGU01000011">
    <property type="protein sequence ID" value="TRY67806.1"/>
    <property type="molecule type" value="Genomic_DNA"/>
</dbReference>
<dbReference type="AlphaFoldDB" id="A0A553NQV3"/>
<evidence type="ECO:0000313" key="1">
    <source>
        <dbReference type="EMBL" id="TRY67806.1"/>
    </source>
</evidence>
<name>A0A553NQV3_TIGCA</name>
<protein>
    <submittedName>
        <fullName evidence="1">Uncharacterized protein</fullName>
    </submittedName>
</protein>
<dbReference type="OMA" id="HDERIYT"/>
<organism evidence="1 2">
    <name type="scientific">Tigriopus californicus</name>
    <name type="common">Marine copepod</name>
    <dbReference type="NCBI Taxonomy" id="6832"/>
    <lineage>
        <taxon>Eukaryota</taxon>
        <taxon>Metazoa</taxon>
        <taxon>Ecdysozoa</taxon>
        <taxon>Arthropoda</taxon>
        <taxon>Crustacea</taxon>
        <taxon>Multicrustacea</taxon>
        <taxon>Hexanauplia</taxon>
        <taxon>Copepoda</taxon>
        <taxon>Harpacticoida</taxon>
        <taxon>Harpacticidae</taxon>
        <taxon>Tigriopus</taxon>
    </lineage>
</organism>
<reference evidence="1 2" key="1">
    <citation type="journal article" date="2018" name="Nat. Ecol. Evol.">
        <title>Genomic signatures of mitonuclear coevolution across populations of Tigriopus californicus.</title>
        <authorList>
            <person name="Barreto F.S."/>
            <person name="Watson E.T."/>
            <person name="Lima T.G."/>
            <person name="Willett C.S."/>
            <person name="Edmands S."/>
            <person name="Li W."/>
            <person name="Burton R.S."/>
        </authorList>
    </citation>
    <scope>NUCLEOTIDE SEQUENCE [LARGE SCALE GENOMIC DNA]</scope>
    <source>
        <strain evidence="1 2">San Diego</strain>
    </source>
</reference>
<accession>A0A553NQV3</accession>
<evidence type="ECO:0000313" key="2">
    <source>
        <dbReference type="Proteomes" id="UP000318571"/>
    </source>
</evidence>